<dbReference type="STRING" id="758803.SAMN05421803_114118"/>
<keyword evidence="3" id="KW-1185">Reference proteome</keyword>
<dbReference type="Pfam" id="PF11382">
    <property type="entry name" value="MctB"/>
    <property type="match status" value="1"/>
</dbReference>
<accession>A0A1M6Q6C7</accession>
<dbReference type="EMBL" id="FQZK01000014">
    <property type="protein sequence ID" value="SHK15782.1"/>
    <property type="molecule type" value="Genomic_DNA"/>
</dbReference>
<feature type="region of interest" description="Disordered" evidence="1">
    <location>
        <begin position="159"/>
        <end position="193"/>
    </location>
</feature>
<feature type="compositionally biased region" description="Basic and acidic residues" evidence="1">
    <location>
        <begin position="183"/>
        <end position="193"/>
    </location>
</feature>
<name>A0A1M6Q6C7_9ACTN</name>
<evidence type="ECO:0000313" key="2">
    <source>
        <dbReference type="EMBL" id="SHK15782.1"/>
    </source>
</evidence>
<dbReference type="AlphaFoldDB" id="A0A1M6Q6C7"/>
<dbReference type="RefSeq" id="WP_073381193.1">
    <property type="nucleotide sequence ID" value="NZ_FQZK01000014.1"/>
</dbReference>
<dbReference type="GO" id="GO:0016020">
    <property type="term" value="C:membrane"/>
    <property type="evidence" value="ECO:0007669"/>
    <property type="project" value="InterPro"/>
</dbReference>
<dbReference type="OrthoDB" id="4350157at2"/>
<dbReference type="GO" id="GO:0055070">
    <property type="term" value="P:copper ion homeostasis"/>
    <property type="evidence" value="ECO:0007669"/>
    <property type="project" value="InterPro"/>
</dbReference>
<proteinExistence type="predicted"/>
<feature type="region of interest" description="Disordered" evidence="1">
    <location>
        <begin position="316"/>
        <end position="356"/>
    </location>
</feature>
<evidence type="ECO:0000313" key="3">
    <source>
        <dbReference type="Proteomes" id="UP000184452"/>
    </source>
</evidence>
<protein>
    <submittedName>
        <fullName evidence="2">Copper transport outer membrane protein, MctB</fullName>
    </submittedName>
</protein>
<sequence length="356" mass="36598">MIDFRYHLVSIIAVFLALTVGLVLGTTMLQDPLLNTLQNETADLRGQTEDLRTERDVADRVNAGGDQLADAAAEDLLHDRLRDLDVVLVQAPGADADTAAALGDRIEEAGGSVAGRVEVRSEFVDPANTAFVDELSLQVSADPGGLEGVGTYEKAGTEIGRALARGPERDTDADGDGEGDGEKDDKDEKDGHDPAATLATFVEGGLVSVHGDPAGTVDAAVVLAPASAEQAGHEDREAVNTVLAAFTAALHGRVEGLVLAGDVPSSRGHGMLARARAEEAVFATVDMAGRPMGDIVAVLALAEDIGGDGGAYGVGEGVRGFMPDPLPEPRESASPSPSPSPSPGGDEARRASREGE</sequence>
<organism evidence="2 3">
    <name type="scientific">Nocardiopsis flavescens</name>
    <dbReference type="NCBI Taxonomy" id="758803"/>
    <lineage>
        <taxon>Bacteria</taxon>
        <taxon>Bacillati</taxon>
        <taxon>Actinomycetota</taxon>
        <taxon>Actinomycetes</taxon>
        <taxon>Streptosporangiales</taxon>
        <taxon>Nocardiopsidaceae</taxon>
        <taxon>Nocardiopsis</taxon>
    </lineage>
</organism>
<reference evidence="2 3" key="1">
    <citation type="submission" date="2016-11" db="EMBL/GenBank/DDBJ databases">
        <authorList>
            <person name="Jaros S."/>
            <person name="Januszkiewicz K."/>
            <person name="Wedrychowicz H."/>
        </authorList>
    </citation>
    <scope>NUCLEOTIDE SEQUENCE [LARGE SCALE GENOMIC DNA]</scope>
    <source>
        <strain evidence="2 3">CGMCC 4.5723</strain>
    </source>
</reference>
<dbReference type="InterPro" id="IPR021522">
    <property type="entry name" value="MctB"/>
</dbReference>
<feature type="compositionally biased region" description="Acidic residues" evidence="1">
    <location>
        <begin position="173"/>
        <end position="182"/>
    </location>
</feature>
<feature type="compositionally biased region" description="Basic and acidic residues" evidence="1">
    <location>
        <begin position="346"/>
        <end position="356"/>
    </location>
</feature>
<gene>
    <name evidence="2" type="ORF">SAMN05421803_114118</name>
</gene>
<dbReference type="Proteomes" id="UP000184452">
    <property type="component" value="Unassembled WGS sequence"/>
</dbReference>
<evidence type="ECO:0000256" key="1">
    <source>
        <dbReference type="SAM" id="MobiDB-lite"/>
    </source>
</evidence>